<dbReference type="EMBL" id="UIVS01000002">
    <property type="protein sequence ID" value="SVP91288.1"/>
    <property type="molecule type" value="Genomic_DNA"/>
</dbReference>
<reference evidence="2" key="1">
    <citation type="submission" date="2018-07" db="EMBL/GenBank/DDBJ databases">
        <authorList>
            <person name="Quirk P.G."/>
            <person name="Krulwich T.A."/>
        </authorList>
    </citation>
    <scope>NUCLEOTIDE SEQUENCE</scope>
    <source>
        <strain evidence="2">Anand</strain>
    </source>
</reference>
<keyword evidence="1" id="KW-0812">Transmembrane</keyword>
<keyword evidence="1" id="KW-0472">Membrane</keyword>
<proteinExistence type="predicted"/>
<dbReference type="VEuPathDB" id="PiroplasmaDB:TA16285"/>
<gene>
    <name evidence="2" type="ORF">TAT_000147300</name>
    <name evidence="3" type="ORF">TAV_000147300</name>
</gene>
<organism evidence="2">
    <name type="scientific">Theileria annulata</name>
    <dbReference type="NCBI Taxonomy" id="5874"/>
    <lineage>
        <taxon>Eukaryota</taxon>
        <taxon>Sar</taxon>
        <taxon>Alveolata</taxon>
        <taxon>Apicomplexa</taxon>
        <taxon>Aconoidasida</taxon>
        <taxon>Piroplasmida</taxon>
        <taxon>Theileriidae</taxon>
        <taxon>Theileria</taxon>
    </lineage>
</organism>
<feature type="transmembrane region" description="Helical" evidence="1">
    <location>
        <begin position="21"/>
        <end position="43"/>
    </location>
</feature>
<sequence>MECPVCQSKKEASKNFDGDACSLLMAAYILAGLAMMLNIRLSYSSAPYALIRFKLHENLFSVFVRRMASALELWCLPSMALGNLIEIGLKVYYKIEGYKTVNYNEGNWDSHLGNLVTRDTDDSGNSAISDDKLKPARELKNKVIIVPSIVSQWLNFLTYLILLVVFLTRIYKCLIRFCYQLDFKVPKVNEKKF</sequence>
<protein>
    <submittedName>
        <fullName evidence="2">Uncharacterized protein</fullName>
    </submittedName>
</protein>
<evidence type="ECO:0000313" key="3">
    <source>
        <dbReference type="EMBL" id="SVP91288.1"/>
    </source>
</evidence>
<feature type="transmembrane region" description="Helical" evidence="1">
    <location>
        <begin position="143"/>
        <end position="167"/>
    </location>
</feature>
<evidence type="ECO:0000256" key="1">
    <source>
        <dbReference type="SAM" id="Phobius"/>
    </source>
</evidence>
<dbReference type="EMBL" id="UIVT01000002">
    <property type="protein sequence ID" value="SVP90762.1"/>
    <property type="molecule type" value="Genomic_DNA"/>
</dbReference>
<accession>A0A3B0MMT8</accession>
<evidence type="ECO:0000313" key="2">
    <source>
        <dbReference type="EMBL" id="SVP90762.1"/>
    </source>
</evidence>
<keyword evidence="1" id="KW-1133">Transmembrane helix</keyword>
<name>A0A3B0MMT8_THEAN</name>
<dbReference type="AlphaFoldDB" id="A0A3B0MMT8"/>